<evidence type="ECO:0000313" key="3">
    <source>
        <dbReference type="Proteomes" id="UP000563094"/>
    </source>
</evidence>
<name>A0A839GQ63_9BACT</name>
<keyword evidence="1" id="KW-1133">Transmembrane helix</keyword>
<dbReference type="RefSeq" id="WP_182513988.1">
    <property type="nucleotide sequence ID" value="NZ_JACJIQ010000017.1"/>
</dbReference>
<gene>
    <name evidence="2" type="ORF">FHS90_003663</name>
</gene>
<keyword evidence="3" id="KW-1185">Reference proteome</keyword>
<keyword evidence="1" id="KW-0472">Membrane</keyword>
<sequence>MNLNIYSFDGKRLFKDYLSPLLRQPVMVSLLSCVLAPVFSIHAAFLAFTVERRRMVGYNGQTICLRHLLNERFDPLLSQIYITNHVVAADGVYLAHPQDSVQFYLGVDAESGGYLAVDRELNPEAVNFTVFVPQRLGALLTDPAIRALIDNYKLHGTRYAIKTY</sequence>
<reference evidence="2 3" key="1">
    <citation type="submission" date="2020-08" db="EMBL/GenBank/DDBJ databases">
        <title>Genomic Encyclopedia of Type Strains, Phase IV (KMG-IV): sequencing the most valuable type-strain genomes for metagenomic binning, comparative biology and taxonomic classification.</title>
        <authorList>
            <person name="Goeker M."/>
        </authorList>
    </citation>
    <scope>NUCLEOTIDE SEQUENCE [LARGE SCALE GENOMIC DNA]</scope>
    <source>
        <strain evidence="2 3">DSM 29854</strain>
    </source>
</reference>
<proteinExistence type="predicted"/>
<evidence type="ECO:0000256" key="1">
    <source>
        <dbReference type="SAM" id="Phobius"/>
    </source>
</evidence>
<dbReference type="AlphaFoldDB" id="A0A839GQ63"/>
<dbReference type="Proteomes" id="UP000563094">
    <property type="component" value="Unassembled WGS sequence"/>
</dbReference>
<comment type="caution">
    <text evidence="2">The sequence shown here is derived from an EMBL/GenBank/DDBJ whole genome shotgun (WGS) entry which is preliminary data.</text>
</comment>
<feature type="transmembrane region" description="Helical" evidence="1">
    <location>
        <begin position="26"/>
        <end position="48"/>
    </location>
</feature>
<protein>
    <submittedName>
        <fullName evidence="2">Uncharacterized protein</fullName>
    </submittedName>
</protein>
<accession>A0A839GQ63</accession>
<dbReference type="EMBL" id="JACJIQ010000017">
    <property type="protein sequence ID" value="MBA9078929.1"/>
    <property type="molecule type" value="Genomic_DNA"/>
</dbReference>
<keyword evidence="1" id="KW-0812">Transmembrane</keyword>
<organism evidence="2 3">
    <name type="scientific">Rufibacter quisquiliarum</name>
    <dbReference type="NCBI Taxonomy" id="1549639"/>
    <lineage>
        <taxon>Bacteria</taxon>
        <taxon>Pseudomonadati</taxon>
        <taxon>Bacteroidota</taxon>
        <taxon>Cytophagia</taxon>
        <taxon>Cytophagales</taxon>
        <taxon>Hymenobacteraceae</taxon>
        <taxon>Rufibacter</taxon>
    </lineage>
</organism>
<evidence type="ECO:0000313" key="2">
    <source>
        <dbReference type="EMBL" id="MBA9078929.1"/>
    </source>
</evidence>